<dbReference type="Proteomes" id="UP001479436">
    <property type="component" value="Unassembled WGS sequence"/>
</dbReference>
<keyword evidence="3" id="KW-1185">Reference proteome</keyword>
<protein>
    <submittedName>
        <fullName evidence="2">Pre-mRNA-splicing factor cwc26</fullName>
    </submittedName>
</protein>
<evidence type="ECO:0000256" key="1">
    <source>
        <dbReference type="ARBA" id="ARBA00011069"/>
    </source>
</evidence>
<name>A0ABR2VZP5_9FUNG</name>
<gene>
    <name evidence="2" type="primary">CWC26_1</name>
    <name evidence="2" type="ORF">K7432_007735</name>
</gene>
<dbReference type="Pfam" id="PF09736">
    <property type="entry name" value="Bud13"/>
    <property type="match status" value="1"/>
</dbReference>
<dbReference type="InterPro" id="IPR018609">
    <property type="entry name" value="Bud13"/>
</dbReference>
<comment type="caution">
    <text evidence="2">The sequence shown here is derived from an EMBL/GenBank/DDBJ whole genome shotgun (WGS) entry which is preliminary data.</text>
</comment>
<organism evidence="2 3">
    <name type="scientific">Basidiobolus ranarum</name>
    <dbReference type="NCBI Taxonomy" id="34480"/>
    <lineage>
        <taxon>Eukaryota</taxon>
        <taxon>Fungi</taxon>
        <taxon>Fungi incertae sedis</taxon>
        <taxon>Zoopagomycota</taxon>
        <taxon>Entomophthoromycotina</taxon>
        <taxon>Basidiobolomycetes</taxon>
        <taxon>Basidiobolales</taxon>
        <taxon>Basidiobolaceae</taxon>
        <taxon>Basidiobolus</taxon>
    </lineage>
</organism>
<comment type="similarity">
    <text evidence="1">Belongs to the CWC26 family.</text>
</comment>
<reference evidence="2 3" key="1">
    <citation type="submission" date="2023-04" db="EMBL/GenBank/DDBJ databases">
        <title>Genome of Basidiobolus ranarum AG-B5.</title>
        <authorList>
            <person name="Stajich J.E."/>
            <person name="Carter-House D."/>
            <person name="Gryganskyi A."/>
        </authorList>
    </citation>
    <scope>NUCLEOTIDE SEQUENCE [LARGE SCALE GENOMIC DNA]</scope>
    <source>
        <strain evidence="2 3">AG-B5</strain>
    </source>
</reference>
<dbReference type="EMBL" id="JASJQH010007272">
    <property type="protein sequence ID" value="KAK9711587.1"/>
    <property type="molecule type" value="Genomic_DNA"/>
</dbReference>
<dbReference type="InterPro" id="IPR051112">
    <property type="entry name" value="CWC26_splicing_factor"/>
</dbReference>
<accession>A0ABR2VZP5</accession>
<evidence type="ECO:0000313" key="2">
    <source>
        <dbReference type="EMBL" id="KAK9711587.1"/>
    </source>
</evidence>
<evidence type="ECO:0000313" key="3">
    <source>
        <dbReference type="Proteomes" id="UP001479436"/>
    </source>
</evidence>
<sequence>MEWGKGLVQRQEAVDKKHLEEVERKRPLARYKDDADLNEELKNRDRWNDPAVGFLTKSKKSKTKWPVYQGPAPTNRFGIRPGYRWDGVDRSNGFEEKYFQRKYSKNSQAEEAHKWSTEDM</sequence>
<proteinExistence type="inferred from homology"/>
<dbReference type="PANTHER" id="PTHR31809:SF0">
    <property type="entry name" value="BUD13 HOMOLOG"/>
    <property type="match status" value="1"/>
</dbReference>
<dbReference type="PANTHER" id="PTHR31809">
    <property type="entry name" value="BUD13 HOMOLOG"/>
    <property type="match status" value="1"/>
</dbReference>